<organism evidence="1 2">
    <name type="scientific">Salibacterium salarium</name>
    <dbReference type="NCBI Taxonomy" id="284579"/>
    <lineage>
        <taxon>Bacteria</taxon>
        <taxon>Bacillati</taxon>
        <taxon>Bacillota</taxon>
        <taxon>Bacilli</taxon>
        <taxon>Bacillales</taxon>
        <taxon>Bacillaceae</taxon>
    </lineage>
</organism>
<evidence type="ECO:0000313" key="2">
    <source>
        <dbReference type="Proteomes" id="UP000275076"/>
    </source>
</evidence>
<sequence length="64" mass="7954">MFRYMESRHGFDMYVSSYNGELYTIQYNPELERIEQMRPINYTLSHLFHSFIEEKNNEKKRPFP</sequence>
<dbReference type="AlphaFoldDB" id="A0A3R9P9V0"/>
<reference evidence="1 2" key="1">
    <citation type="submission" date="2018-10" db="EMBL/GenBank/DDBJ databases">
        <title>Draft genome sequence of Bacillus salarius IM0101, isolated from a hypersaline soil in Inner Mongolia, China.</title>
        <authorList>
            <person name="Yamprayoonswat W."/>
            <person name="Boonvisut S."/>
            <person name="Jumpathong W."/>
            <person name="Sittihan S."/>
            <person name="Ruangsuj P."/>
            <person name="Wanthongcharoen S."/>
            <person name="Thongpramul N."/>
            <person name="Pimmason S."/>
            <person name="Yu B."/>
            <person name="Yasawong M."/>
        </authorList>
    </citation>
    <scope>NUCLEOTIDE SEQUENCE [LARGE SCALE GENOMIC DNA]</scope>
    <source>
        <strain evidence="1 2">IM0101</strain>
    </source>
</reference>
<proteinExistence type="predicted"/>
<name>A0A3R9P9V0_9BACI</name>
<gene>
    <name evidence="1" type="ORF">D7Z54_05385</name>
</gene>
<dbReference type="EMBL" id="RBVX01000003">
    <property type="protein sequence ID" value="RSL34574.1"/>
    <property type="molecule type" value="Genomic_DNA"/>
</dbReference>
<keyword evidence="2" id="KW-1185">Reference proteome</keyword>
<accession>A0A3R9P9V0</accession>
<dbReference type="Proteomes" id="UP000275076">
    <property type="component" value="Unassembled WGS sequence"/>
</dbReference>
<dbReference type="RefSeq" id="WP_125554805.1">
    <property type="nucleotide sequence ID" value="NZ_RBVX01000003.1"/>
</dbReference>
<protein>
    <submittedName>
        <fullName evidence="1">Uncharacterized protein</fullName>
    </submittedName>
</protein>
<evidence type="ECO:0000313" key="1">
    <source>
        <dbReference type="EMBL" id="RSL34574.1"/>
    </source>
</evidence>
<dbReference type="OrthoDB" id="2973102at2"/>
<comment type="caution">
    <text evidence="1">The sequence shown here is derived from an EMBL/GenBank/DDBJ whole genome shotgun (WGS) entry which is preliminary data.</text>
</comment>